<evidence type="ECO:0000313" key="3">
    <source>
        <dbReference type="Proteomes" id="UP000324632"/>
    </source>
</evidence>
<keyword evidence="3" id="KW-1185">Reference proteome</keyword>
<dbReference type="Proteomes" id="UP000324632">
    <property type="component" value="Unassembled WGS sequence"/>
</dbReference>
<protein>
    <submittedName>
        <fullName evidence="2">Uncharacterized protein</fullName>
    </submittedName>
</protein>
<dbReference type="AlphaFoldDB" id="A0A5A9MX62"/>
<sequence length="390" mass="41898">MASPAKLRKEGEDVVEGFIHNVSPRRQSKNNSPYFTAVLQSARQSYHRLVIFSMEQQATFTQAEKNGNAVRLRNVRRSISFADPDGFDVLCSRGTKVDVTTLPFLRSTPASCRRMTVAEVKALGPKQKVGEVRGQVRLGGAASRVVQVNQADCELREVRISDGTGEVKVTLWDSFVGQVEEGLSYGFTNLSTRDREGCISLCTGPTSSIEEIADLEVPEEGGGEQHDTSTALFSATVKGIEVRIVGKCSSCRFTQRQFVERSVTHRCEGCRLKQGALSFCPSFAGKAVVSTAGGEHSVTLTSSALSSYLRSAGLGGIFNDADAIEDHFLQSAVFDFKVSVDGFLESIHRADERGASGTGELWDADETEDALPAKEDQAGQGGTAAAGPVA</sequence>
<dbReference type="EMBL" id="SOYY01000095">
    <property type="protein sequence ID" value="KAA0701441.1"/>
    <property type="molecule type" value="Genomic_DNA"/>
</dbReference>
<evidence type="ECO:0000313" key="2">
    <source>
        <dbReference type="EMBL" id="KAA0701441.1"/>
    </source>
</evidence>
<dbReference type="InterPro" id="IPR012340">
    <property type="entry name" value="NA-bd_OB-fold"/>
</dbReference>
<name>A0A5A9MX62_9TELE</name>
<evidence type="ECO:0000256" key="1">
    <source>
        <dbReference type="SAM" id="MobiDB-lite"/>
    </source>
</evidence>
<comment type="caution">
    <text evidence="2">The sequence shown here is derived from an EMBL/GenBank/DDBJ whole genome shotgun (WGS) entry which is preliminary data.</text>
</comment>
<accession>A0A5A9MX62</accession>
<feature type="region of interest" description="Disordered" evidence="1">
    <location>
        <begin position="355"/>
        <end position="390"/>
    </location>
</feature>
<dbReference type="SUPFAM" id="SSF50249">
    <property type="entry name" value="Nucleic acid-binding proteins"/>
    <property type="match status" value="1"/>
</dbReference>
<organism evidence="2 3">
    <name type="scientific">Triplophysa tibetana</name>
    <dbReference type="NCBI Taxonomy" id="1572043"/>
    <lineage>
        <taxon>Eukaryota</taxon>
        <taxon>Metazoa</taxon>
        <taxon>Chordata</taxon>
        <taxon>Craniata</taxon>
        <taxon>Vertebrata</taxon>
        <taxon>Euteleostomi</taxon>
        <taxon>Actinopterygii</taxon>
        <taxon>Neopterygii</taxon>
        <taxon>Teleostei</taxon>
        <taxon>Ostariophysi</taxon>
        <taxon>Cypriniformes</taxon>
        <taxon>Nemacheilidae</taxon>
        <taxon>Triplophysa</taxon>
    </lineage>
</organism>
<dbReference type="Gene3D" id="2.40.50.140">
    <property type="entry name" value="Nucleic acid-binding proteins"/>
    <property type="match status" value="1"/>
</dbReference>
<gene>
    <name evidence="2" type="ORF">E1301_Tti024067</name>
</gene>
<proteinExistence type="predicted"/>
<reference evidence="2 3" key="1">
    <citation type="journal article" date="2019" name="Mol. Ecol. Resour.">
        <title>Chromosome-level genome assembly of Triplophysa tibetana, a fish adapted to the harsh high-altitude environment of the Tibetan Plateau.</title>
        <authorList>
            <person name="Yang X."/>
            <person name="Liu H."/>
            <person name="Ma Z."/>
            <person name="Zou Y."/>
            <person name="Zou M."/>
            <person name="Mao Y."/>
            <person name="Li X."/>
            <person name="Wang H."/>
            <person name="Chen T."/>
            <person name="Wang W."/>
            <person name="Yang R."/>
        </authorList>
    </citation>
    <scope>NUCLEOTIDE SEQUENCE [LARGE SCALE GENOMIC DNA]</scope>
    <source>
        <strain evidence="2">TTIB1903HZAU</strain>
        <tissue evidence="2">Muscle</tissue>
    </source>
</reference>